<dbReference type="AlphaFoldDB" id="A0A0A0HV05"/>
<dbReference type="STRING" id="215743.ROSMUCSMR3_01822"/>
<dbReference type="PANTHER" id="PTHR43685">
    <property type="entry name" value="GLYCOSYLTRANSFERASE"/>
    <property type="match status" value="1"/>
</dbReference>
<dbReference type="GO" id="GO:0016740">
    <property type="term" value="F:transferase activity"/>
    <property type="evidence" value="ECO:0007669"/>
    <property type="project" value="UniProtKB-KW"/>
</dbReference>
<feature type="domain" description="Glycosyltransferase 2-like" evidence="1">
    <location>
        <begin position="207"/>
        <end position="308"/>
    </location>
</feature>
<dbReference type="InterPro" id="IPR029044">
    <property type="entry name" value="Nucleotide-diphossugar_trans"/>
</dbReference>
<dbReference type="Proteomes" id="UP000030021">
    <property type="component" value="Unassembled WGS sequence"/>
</dbReference>
<dbReference type="Pfam" id="PF00535">
    <property type="entry name" value="Glycos_transf_2"/>
    <property type="match status" value="1"/>
</dbReference>
<dbReference type="InterPro" id="IPR050834">
    <property type="entry name" value="Glycosyltransf_2"/>
</dbReference>
<dbReference type="eggNOG" id="COG1215">
    <property type="taxonomic scope" value="Bacteria"/>
</dbReference>
<reference evidence="2 3" key="1">
    <citation type="submission" date="2013-01" db="EMBL/GenBank/DDBJ databases">
        <authorList>
            <person name="Fiebig A."/>
            <person name="Goeker M."/>
            <person name="Klenk H.-P.P."/>
        </authorList>
    </citation>
    <scope>NUCLEOTIDE SEQUENCE [LARGE SCALE GENOMIC DNA]</scope>
    <source>
        <strain evidence="2 3">DSM 17069</strain>
    </source>
</reference>
<proteinExistence type="predicted"/>
<evidence type="ECO:0000313" key="3">
    <source>
        <dbReference type="Proteomes" id="UP000030021"/>
    </source>
</evidence>
<sequence>MPVPFRDTPTLLAELARFLEHPQPDQTGAPSLDLAAQLQAAQAWLCQQEADGAGALADFLGALGVRLAQDGLKGRITTQAAQFELLTLRAARAAEETERLSGKAQALNLLFAQALADLPQDRQGGIFSPKDYLALNPDVAAAGIDPLAHYLSSGAAEGRAPRRIDDAGEGLMTLVETCPPPRFCRDMPATVRAEALALLGQQRPEVSVILPTWNRAQSVATAVASALLQSYAPKEVIVIDDGSQDATVALLQQRFTEPVAEGRLVIVTQENAGVSAARNAGLARAQGDVIAYLDSDNHWDSDHLLYAVGGLLAVPEAQSAYTAICRHNLSQGWSDVLFQRFDWAQLAEENFIDLNSFVHRRALAQTLGGFDTALTRLVDWDLILRYAAGSAPVALPVITGHHVVDSLGLDNITTREALGPNLAHIRAKHGSIPEVT</sequence>
<dbReference type="PANTHER" id="PTHR43685:SF2">
    <property type="entry name" value="GLYCOSYLTRANSFERASE 2-LIKE DOMAIN-CONTAINING PROTEIN"/>
    <property type="match status" value="1"/>
</dbReference>
<dbReference type="InterPro" id="IPR001173">
    <property type="entry name" value="Glyco_trans_2-like"/>
</dbReference>
<name>A0A0A0HV05_9RHOB</name>
<dbReference type="CDD" id="cd00761">
    <property type="entry name" value="Glyco_tranf_GTA_type"/>
    <property type="match status" value="1"/>
</dbReference>
<dbReference type="RefSeq" id="WP_037276615.1">
    <property type="nucleotide sequence ID" value="NZ_KN293991.1"/>
</dbReference>
<dbReference type="EMBL" id="AONH01000001">
    <property type="protein sequence ID" value="KGM89858.1"/>
    <property type="molecule type" value="Genomic_DNA"/>
</dbReference>
<dbReference type="Gene3D" id="3.90.550.10">
    <property type="entry name" value="Spore Coat Polysaccharide Biosynthesis Protein SpsA, Chain A"/>
    <property type="match status" value="1"/>
</dbReference>
<dbReference type="SUPFAM" id="SSF53448">
    <property type="entry name" value="Nucleotide-diphospho-sugar transferases"/>
    <property type="match status" value="1"/>
</dbReference>
<dbReference type="OrthoDB" id="7527830at2"/>
<organism evidence="2 3">
    <name type="scientific">Roseovarius mucosus DSM 17069</name>
    <dbReference type="NCBI Taxonomy" id="1288298"/>
    <lineage>
        <taxon>Bacteria</taxon>
        <taxon>Pseudomonadati</taxon>
        <taxon>Pseudomonadota</taxon>
        <taxon>Alphaproteobacteria</taxon>
        <taxon>Rhodobacterales</taxon>
        <taxon>Roseobacteraceae</taxon>
        <taxon>Roseovarius</taxon>
    </lineage>
</organism>
<evidence type="ECO:0000259" key="1">
    <source>
        <dbReference type="Pfam" id="PF00535"/>
    </source>
</evidence>
<comment type="caution">
    <text evidence="2">The sequence shown here is derived from an EMBL/GenBank/DDBJ whole genome shotgun (WGS) entry which is preliminary data.</text>
</comment>
<dbReference type="PATRIC" id="fig|1288298.3.peg.455"/>
<protein>
    <submittedName>
        <fullName evidence="2">Glycosyltransferase involved in cell wall biogenesis</fullName>
    </submittedName>
</protein>
<gene>
    <name evidence="2" type="ORF">rosmuc_00456</name>
</gene>
<keyword evidence="2" id="KW-0808">Transferase</keyword>
<accession>A0A0A0HV05</accession>
<evidence type="ECO:0000313" key="2">
    <source>
        <dbReference type="EMBL" id="KGM89858.1"/>
    </source>
</evidence>
<dbReference type="HOGENOM" id="CLU_628335_0_0_5"/>